<keyword evidence="8" id="KW-0862">Zinc</keyword>
<dbReference type="PROSITE" id="PS51670">
    <property type="entry name" value="SHKT"/>
    <property type="match status" value="1"/>
</dbReference>
<feature type="domain" description="ShKT" evidence="14">
    <location>
        <begin position="559"/>
        <end position="595"/>
    </location>
</feature>
<comment type="cofactor">
    <cofactor evidence="1">
        <name>Zn(2+)</name>
        <dbReference type="ChEBI" id="CHEBI:29105"/>
    </cofactor>
</comment>
<reference evidence="17" key="1">
    <citation type="submission" date="2024-02" db="UniProtKB">
        <authorList>
            <consortium name="WormBaseParasite"/>
        </authorList>
    </citation>
    <scope>IDENTIFICATION</scope>
</reference>
<dbReference type="PANTHER" id="PTHR11705">
    <property type="entry name" value="PROTEASE FAMILY M14 CARBOXYPEPTIDASE A,B"/>
    <property type="match status" value="1"/>
</dbReference>
<dbReference type="InterPro" id="IPR003146">
    <property type="entry name" value="M14A_act_pep"/>
</dbReference>
<feature type="chain" id="PRO_5041918757" description="ShKT domain-containing protein" evidence="13">
    <location>
        <begin position="16"/>
        <end position="631"/>
    </location>
</feature>
<evidence type="ECO:0000256" key="5">
    <source>
        <dbReference type="ARBA" id="ARBA00022723"/>
    </source>
</evidence>
<dbReference type="GO" id="GO:0006508">
    <property type="term" value="P:proteolysis"/>
    <property type="evidence" value="ECO:0007669"/>
    <property type="project" value="UniProtKB-KW"/>
</dbReference>
<dbReference type="Pfam" id="PF00246">
    <property type="entry name" value="Peptidase_M14"/>
    <property type="match status" value="1"/>
</dbReference>
<evidence type="ECO:0000256" key="12">
    <source>
        <dbReference type="PROSITE-ProRule" id="PRU01379"/>
    </source>
</evidence>
<evidence type="ECO:0000256" key="1">
    <source>
        <dbReference type="ARBA" id="ARBA00001947"/>
    </source>
</evidence>
<keyword evidence="9" id="KW-0482">Metalloprotease</keyword>
<evidence type="ECO:0000313" key="16">
    <source>
        <dbReference type="Proteomes" id="UP000887575"/>
    </source>
</evidence>
<dbReference type="Gene3D" id="3.40.630.10">
    <property type="entry name" value="Zn peptidases"/>
    <property type="match status" value="1"/>
</dbReference>
<evidence type="ECO:0000256" key="10">
    <source>
        <dbReference type="ARBA" id="ARBA00023157"/>
    </source>
</evidence>
<dbReference type="GO" id="GO:0005615">
    <property type="term" value="C:extracellular space"/>
    <property type="evidence" value="ECO:0007669"/>
    <property type="project" value="TreeGrafter"/>
</dbReference>
<evidence type="ECO:0000256" key="9">
    <source>
        <dbReference type="ARBA" id="ARBA00023049"/>
    </source>
</evidence>
<evidence type="ECO:0000256" key="2">
    <source>
        <dbReference type="ARBA" id="ARBA00005988"/>
    </source>
</evidence>
<evidence type="ECO:0000256" key="4">
    <source>
        <dbReference type="ARBA" id="ARBA00022670"/>
    </source>
</evidence>
<keyword evidence="5" id="KW-0479">Metal-binding</keyword>
<dbReference type="Gene3D" id="3.30.70.340">
    <property type="entry name" value="Metallocarboxypeptidase-like"/>
    <property type="match status" value="1"/>
</dbReference>
<dbReference type="SMART" id="SM00631">
    <property type="entry name" value="Zn_pept"/>
    <property type="match status" value="1"/>
</dbReference>
<feature type="signal peptide" evidence="13">
    <location>
        <begin position="1"/>
        <end position="15"/>
    </location>
</feature>
<comment type="similarity">
    <text evidence="2 12">Belongs to the peptidase M14 family.</text>
</comment>
<proteinExistence type="inferred from homology"/>
<dbReference type="Proteomes" id="UP000887575">
    <property type="component" value="Unassembled WGS sequence"/>
</dbReference>
<dbReference type="InterPro" id="IPR000834">
    <property type="entry name" value="Peptidase_M14"/>
</dbReference>
<dbReference type="PROSITE" id="PS52035">
    <property type="entry name" value="PEPTIDASE_M14"/>
    <property type="match status" value="1"/>
</dbReference>
<dbReference type="InterPro" id="IPR036990">
    <property type="entry name" value="M14A-like_propep"/>
</dbReference>
<dbReference type="CDD" id="cd03860">
    <property type="entry name" value="M14_CP_A-B_like"/>
    <property type="match status" value="1"/>
</dbReference>
<accession>A0AAF3F7C5</accession>
<dbReference type="GO" id="GO:0008270">
    <property type="term" value="F:zinc ion binding"/>
    <property type="evidence" value="ECO:0007669"/>
    <property type="project" value="InterPro"/>
</dbReference>
<evidence type="ECO:0000259" key="14">
    <source>
        <dbReference type="PROSITE" id="PS51670"/>
    </source>
</evidence>
<feature type="domain" description="Peptidase M14" evidence="15">
    <location>
        <begin position="150"/>
        <end position="465"/>
    </location>
</feature>
<dbReference type="FunFam" id="3.40.630.10:FF:000070">
    <property type="entry name" value="Putative carboxypeptidase suro-1"/>
    <property type="match status" value="1"/>
</dbReference>
<evidence type="ECO:0008006" key="18">
    <source>
        <dbReference type="Google" id="ProtNLM"/>
    </source>
</evidence>
<comment type="caution">
    <text evidence="11">Lacks conserved residue(s) required for the propagation of feature annotation.</text>
</comment>
<dbReference type="PRINTS" id="PR00765">
    <property type="entry name" value="CRBOXYPTASEA"/>
</dbReference>
<keyword evidence="16" id="KW-1185">Reference proteome</keyword>
<keyword evidence="6 13" id="KW-0732">Signal</keyword>
<evidence type="ECO:0000256" key="3">
    <source>
        <dbReference type="ARBA" id="ARBA00022645"/>
    </source>
</evidence>
<evidence type="ECO:0000256" key="7">
    <source>
        <dbReference type="ARBA" id="ARBA00022801"/>
    </source>
</evidence>
<dbReference type="AlphaFoldDB" id="A0AAF3F7C5"/>
<keyword evidence="4" id="KW-0645">Protease</keyword>
<keyword evidence="7" id="KW-0378">Hydrolase</keyword>
<evidence type="ECO:0000256" key="11">
    <source>
        <dbReference type="PROSITE-ProRule" id="PRU01005"/>
    </source>
</evidence>
<evidence type="ECO:0000256" key="13">
    <source>
        <dbReference type="SAM" id="SignalP"/>
    </source>
</evidence>
<feature type="active site" description="Proton donor/acceptor" evidence="12">
    <location>
        <position position="429"/>
    </location>
</feature>
<dbReference type="GO" id="GO:0004181">
    <property type="term" value="F:metallocarboxypeptidase activity"/>
    <property type="evidence" value="ECO:0007669"/>
    <property type="project" value="InterPro"/>
</dbReference>
<name>A0AAF3F7C5_9BILA</name>
<dbReference type="WBParaSite" id="MBELARI_LOCUS280">
    <property type="protein sequence ID" value="MBELARI_LOCUS280"/>
    <property type="gene ID" value="MBELARI_LOCUS280"/>
</dbReference>
<sequence length="631" mass="72236">MSLLFLLFTLQTITALNREEKFANPPTNYEKHLVFRIFPNTSQQLDALNRLYMKSHEYELDFWKSATGFHQFADIMVKESRAMFLAKTLNQTGANWKITIPDVQKLIIEREAPKQSSWLSRFGESNQLFKAIFKRFKDDSGLKAKYGFGDYHSYETIMKYLDDVERGYPNIAKTFIAGKSAEGRPLKGIKIGNPISSTDKRVIWIDGGIHAREWAAVHTALWFIHQLISTYEIDSTTRSFIDSLSFYILPLANPDGYEFSRDDITPLHRLWRKNRGDIRCKLDLRWFRERCCGGVDLNRNFDFHWAETGSSTERCSEVFQGDTAFSEPESRAIRDMLMSPELHGKTDAFITLHTYAQMWIHPYSNQERTYPEDVQDLREVGLNGVAALEKDYGTAYRFGTGADILYPSSGGSDDWAKGVAKVKYVYLLELRPADEVWDGFLLDPRQLIPTGKETWDGIKVVVQAVLDRARANRPELSPSIITTTTTPPPTTTTVPWWKTSTTQKTTTRRVILELPMRVVEGGQDGQRRLPIFLSKAQNMLRFTPRPVAVDQSIGNLQQCVDRSPWCSAWLQGNPDVCRISSIYMRRDCSRSCGFCRARQIRFIPKAHGLSSRVVQGDSHSTLHSSLSTERK</sequence>
<keyword evidence="3" id="KW-0121">Carboxypeptidase</keyword>
<dbReference type="SUPFAM" id="SSF54897">
    <property type="entry name" value="Protease propeptides/inhibitors"/>
    <property type="match status" value="1"/>
</dbReference>
<dbReference type="PANTHER" id="PTHR11705:SF54">
    <property type="entry name" value="SHKT DOMAIN-CONTAINING PROTEIN"/>
    <property type="match status" value="1"/>
</dbReference>
<protein>
    <recommendedName>
        <fullName evidence="18">ShKT domain-containing protein</fullName>
    </recommendedName>
</protein>
<dbReference type="Pfam" id="PF01549">
    <property type="entry name" value="ShK"/>
    <property type="match status" value="1"/>
</dbReference>
<dbReference type="Pfam" id="PF02244">
    <property type="entry name" value="Propep_M14"/>
    <property type="match status" value="1"/>
</dbReference>
<dbReference type="SMART" id="SM00254">
    <property type="entry name" value="ShKT"/>
    <property type="match status" value="1"/>
</dbReference>
<evidence type="ECO:0000259" key="15">
    <source>
        <dbReference type="PROSITE" id="PS52035"/>
    </source>
</evidence>
<organism evidence="16 17">
    <name type="scientific">Mesorhabditis belari</name>
    <dbReference type="NCBI Taxonomy" id="2138241"/>
    <lineage>
        <taxon>Eukaryota</taxon>
        <taxon>Metazoa</taxon>
        <taxon>Ecdysozoa</taxon>
        <taxon>Nematoda</taxon>
        <taxon>Chromadorea</taxon>
        <taxon>Rhabditida</taxon>
        <taxon>Rhabditina</taxon>
        <taxon>Rhabditomorpha</taxon>
        <taxon>Rhabditoidea</taxon>
        <taxon>Rhabditidae</taxon>
        <taxon>Mesorhabditinae</taxon>
        <taxon>Mesorhabditis</taxon>
    </lineage>
</organism>
<dbReference type="InterPro" id="IPR003582">
    <property type="entry name" value="ShKT_dom"/>
</dbReference>
<evidence type="ECO:0000256" key="8">
    <source>
        <dbReference type="ARBA" id="ARBA00022833"/>
    </source>
</evidence>
<dbReference type="SUPFAM" id="SSF53187">
    <property type="entry name" value="Zn-dependent exopeptidases"/>
    <property type="match status" value="1"/>
</dbReference>
<evidence type="ECO:0000256" key="6">
    <source>
        <dbReference type="ARBA" id="ARBA00022729"/>
    </source>
</evidence>
<evidence type="ECO:0000313" key="17">
    <source>
        <dbReference type="WBParaSite" id="MBELARI_LOCUS280"/>
    </source>
</evidence>
<keyword evidence="10" id="KW-1015">Disulfide bond</keyword>